<dbReference type="InterPro" id="IPR003374">
    <property type="entry name" value="ApbE-like_sf"/>
</dbReference>
<gene>
    <name evidence="11" type="ORF">ASZ90_003679</name>
</gene>
<dbReference type="GO" id="GO:0016740">
    <property type="term" value="F:transferase activity"/>
    <property type="evidence" value="ECO:0007669"/>
    <property type="project" value="UniProtKB-KW"/>
</dbReference>
<comment type="cofactor">
    <cofactor evidence="1">
        <name>Mg(2+)</name>
        <dbReference type="ChEBI" id="CHEBI:18420"/>
    </cofactor>
</comment>
<keyword evidence="7" id="KW-0274">FAD</keyword>
<dbReference type="Gene3D" id="3.10.520.10">
    <property type="entry name" value="ApbE-like domains"/>
    <property type="match status" value="1"/>
</dbReference>
<protein>
    <recommendedName>
        <fullName evidence="3">FAD:protein FMN transferase</fullName>
        <ecNumber evidence="2">2.7.1.180</ecNumber>
    </recommendedName>
    <alternativeName>
        <fullName evidence="9">Flavin transferase</fullName>
    </alternativeName>
</protein>
<keyword evidence="8" id="KW-0460">Magnesium</keyword>
<keyword evidence="11" id="KW-0449">Lipoprotein</keyword>
<proteinExistence type="predicted"/>
<dbReference type="EMBL" id="LNQE01000458">
    <property type="protein sequence ID" value="KUG26477.1"/>
    <property type="molecule type" value="Genomic_DNA"/>
</dbReference>
<evidence type="ECO:0000256" key="3">
    <source>
        <dbReference type="ARBA" id="ARBA00016337"/>
    </source>
</evidence>
<dbReference type="PANTHER" id="PTHR30040">
    <property type="entry name" value="THIAMINE BIOSYNTHESIS LIPOPROTEIN APBE"/>
    <property type="match status" value="1"/>
</dbReference>
<dbReference type="InterPro" id="IPR024932">
    <property type="entry name" value="ApbE"/>
</dbReference>
<evidence type="ECO:0000256" key="10">
    <source>
        <dbReference type="ARBA" id="ARBA00048540"/>
    </source>
</evidence>
<evidence type="ECO:0000256" key="2">
    <source>
        <dbReference type="ARBA" id="ARBA00011955"/>
    </source>
</evidence>
<evidence type="ECO:0000256" key="8">
    <source>
        <dbReference type="ARBA" id="ARBA00022842"/>
    </source>
</evidence>
<dbReference type="PROSITE" id="PS51257">
    <property type="entry name" value="PROKAR_LIPOPROTEIN"/>
    <property type="match status" value="1"/>
</dbReference>
<keyword evidence="6" id="KW-0479">Metal-binding</keyword>
<evidence type="ECO:0000256" key="5">
    <source>
        <dbReference type="ARBA" id="ARBA00022679"/>
    </source>
</evidence>
<evidence type="ECO:0000313" key="11">
    <source>
        <dbReference type="EMBL" id="KUG26477.1"/>
    </source>
</evidence>
<dbReference type="PANTHER" id="PTHR30040:SF2">
    <property type="entry name" value="FAD:PROTEIN FMN TRANSFERASE"/>
    <property type="match status" value="1"/>
</dbReference>
<evidence type="ECO:0000256" key="6">
    <source>
        <dbReference type="ARBA" id="ARBA00022723"/>
    </source>
</evidence>
<name>A0A0W8G026_9ZZZZ</name>
<comment type="caution">
    <text evidence="11">The sequence shown here is derived from an EMBL/GenBank/DDBJ whole genome shotgun (WGS) entry which is preliminary data.</text>
</comment>
<evidence type="ECO:0000256" key="1">
    <source>
        <dbReference type="ARBA" id="ARBA00001946"/>
    </source>
</evidence>
<dbReference type="SUPFAM" id="SSF143631">
    <property type="entry name" value="ApbE-like"/>
    <property type="match status" value="1"/>
</dbReference>
<dbReference type="PIRSF" id="PIRSF006268">
    <property type="entry name" value="ApbE"/>
    <property type="match status" value="1"/>
</dbReference>
<dbReference type="AlphaFoldDB" id="A0A0W8G026"/>
<evidence type="ECO:0000256" key="9">
    <source>
        <dbReference type="ARBA" id="ARBA00031306"/>
    </source>
</evidence>
<dbReference type="GO" id="GO:0046872">
    <property type="term" value="F:metal ion binding"/>
    <property type="evidence" value="ECO:0007669"/>
    <property type="project" value="UniProtKB-KW"/>
</dbReference>
<evidence type="ECO:0000256" key="7">
    <source>
        <dbReference type="ARBA" id="ARBA00022827"/>
    </source>
</evidence>
<evidence type="ECO:0000256" key="4">
    <source>
        <dbReference type="ARBA" id="ARBA00022630"/>
    </source>
</evidence>
<sequence>MRNKLIYISLFLFLFGCSSQQEKIKRTTISMGTTIEIQVIHPDDQLAHEAINAAFEEVERINQKYSTYIDSNYIWVINNSGVSELKVDDETFYLLQKCDEFFKVSKGGFDAAIGTYIDILGFETENPHEPTEEEIRSALEKVGWKHIELLPGNIIKKDRPVKINFGGIAKGYAVDRMADVLKNNGINNFLVNAGGELIGEGSDWTIGIQHPRKRNELLGSIILNNISVATSGDYEQYFEKDKKRYHHIINPANGLPALETQAVTILTEKNIDADALATGIFVMGPLDGLQIIESLTNVEGLIVDSSGTILKSSGFDQYFRR</sequence>
<comment type="catalytic activity">
    <reaction evidence="10">
        <text>L-threonyl-[protein] + FAD = FMN-L-threonyl-[protein] + AMP + H(+)</text>
        <dbReference type="Rhea" id="RHEA:36847"/>
        <dbReference type="Rhea" id="RHEA-COMP:11060"/>
        <dbReference type="Rhea" id="RHEA-COMP:11061"/>
        <dbReference type="ChEBI" id="CHEBI:15378"/>
        <dbReference type="ChEBI" id="CHEBI:30013"/>
        <dbReference type="ChEBI" id="CHEBI:57692"/>
        <dbReference type="ChEBI" id="CHEBI:74257"/>
        <dbReference type="ChEBI" id="CHEBI:456215"/>
        <dbReference type="EC" id="2.7.1.180"/>
    </reaction>
</comment>
<dbReference type="Pfam" id="PF02424">
    <property type="entry name" value="ApbE"/>
    <property type="match status" value="1"/>
</dbReference>
<dbReference type="EC" id="2.7.1.180" evidence="2"/>
<keyword evidence="4" id="KW-0285">Flavoprotein</keyword>
<accession>A0A0W8G026</accession>
<keyword evidence="5" id="KW-0808">Transferase</keyword>
<reference evidence="11" key="1">
    <citation type="journal article" date="2015" name="Proc. Natl. Acad. Sci. U.S.A.">
        <title>Networks of energetic and metabolic interactions define dynamics in microbial communities.</title>
        <authorList>
            <person name="Embree M."/>
            <person name="Liu J.K."/>
            <person name="Al-Bassam M.M."/>
            <person name="Zengler K."/>
        </authorList>
    </citation>
    <scope>NUCLEOTIDE SEQUENCE</scope>
</reference>
<organism evidence="11">
    <name type="scientific">hydrocarbon metagenome</name>
    <dbReference type="NCBI Taxonomy" id="938273"/>
    <lineage>
        <taxon>unclassified sequences</taxon>
        <taxon>metagenomes</taxon>
        <taxon>ecological metagenomes</taxon>
    </lineage>
</organism>